<protein>
    <submittedName>
        <fullName evidence="6">HTH-type transcriptional regulator CynR</fullName>
    </submittedName>
</protein>
<sequence>MNPLLWKLFLDAAETGSLSRVALLHGTSQPHVSRQIAELEQRCGGRLFERTGRGVALTAFGQRIAPKVRVWLRSTEQLENDVRATAGQTMGRVRLGTIPSLAHPFVSTLFARLRQQHPLVQLSVREGQGAQLETWLDDGSLDLALLFRHGQPNGSDALSLAEAQTYLVGPEGDAVTAKPTVKFRALDGLPLVAFCRPSSWRDQLEQVARQRGVQLNVVLEADSLALQLGIASQGGAYALLGSYAIDVARSQHRFQAARLLDPPIVRHIALALARTGPLSPATRAVMQESLALAQEMSLDPARAAPGVTAAGRSKASSRG</sequence>
<dbReference type="KEGG" id="hpse:HPF_22285"/>
<evidence type="ECO:0000256" key="1">
    <source>
        <dbReference type="ARBA" id="ARBA00009437"/>
    </source>
</evidence>
<dbReference type="Gene3D" id="1.10.10.10">
    <property type="entry name" value="Winged helix-like DNA-binding domain superfamily/Winged helix DNA-binding domain"/>
    <property type="match status" value="1"/>
</dbReference>
<evidence type="ECO:0000256" key="2">
    <source>
        <dbReference type="ARBA" id="ARBA00023015"/>
    </source>
</evidence>
<dbReference type="Gene3D" id="3.40.190.290">
    <property type="match status" value="1"/>
</dbReference>
<keyword evidence="2" id="KW-0805">Transcription regulation</keyword>
<dbReference type="GO" id="GO:0003700">
    <property type="term" value="F:DNA-binding transcription factor activity"/>
    <property type="evidence" value="ECO:0007669"/>
    <property type="project" value="InterPro"/>
</dbReference>
<evidence type="ECO:0000313" key="7">
    <source>
        <dbReference type="Proteomes" id="UP000293912"/>
    </source>
</evidence>
<proteinExistence type="inferred from homology"/>
<evidence type="ECO:0000313" key="6">
    <source>
        <dbReference type="EMBL" id="QBM30432.1"/>
    </source>
</evidence>
<keyword evidence="7" id="KW-1185">Reference proteome</keyword>
<keyword evidence="4" id="KW-0804">Transcription</keyword>
<keyword evidence="3" id="KW-0238">DNA-binding</keyword>
<dbReference type="InterPro" id="IPR036390">
    <property type="entry name" value="WH_DNA-bd_sf"/>
</dbReference>
<feature type="domain" description="HTH lysR-type" evidence="5">
    <location>
        <begin position="1"/>
        <end position="58"/>
    </location>
</feature>
<dbReference type="SUPFAM" id="SSF46785">
    <property type="entry name" value="Winged helix' DNA-binding domain"/>
    <property type="match status" value="1"/>
</dbReference>
<gene>
    <name evidence="6" type="primary">cynR6</name>
    <name evidence="6" type="ORF">HPF_22285</name>
</gene>
<dbReference type="InterPro" id="IPR005119">
    <property type="entry name" value="LysR_subst-bd"/>
</dbReference>
<dbReference type="AlphaFoldDB" id="A0A4P6X1J4"/>
<dbReference type="InterPro" id="IPR050950">
    <property type="entry name" value="HTH-type_LysR_regulators"/>
</dbReference>
<dbReference type="PROSITE" id="PS50931">
    <property type="entry name" value="HTH_LYSR"/>
    <property type="match status" value="1"/>
</dbReference>
<accession>A0A4P6X1J4</accession>
<dbReference type="Pfam" id="PF03466">
    <property type="entry name" value="LysR_substrate"/>
    <property type="match status" value="1"/>
</dbReference>
<organism evidence="6 7">
    <name type="scientific">Hydrogenophaga pseudoflava</name>
    <name type="common">Pseudomonas carboxydoflava</name>
    <dbReference type="NCBI Taxonomy" id="47421"/>
    <lineage>
        <taxon>Bacteria</taxon>
        <taxon>Pseudomonadati</taxon>
        <taxon>Pseudomonadota</taxon>
        <taxon>Betaproteobacteria</taxon>
        <taxon>Burkholderiales</taxon>
        <taxon>Comamonadaceae</taxon>
        <taxon>Hydrogenophaga</taxon>
    </lineage>
</organism>
<dbReference type="EMBL" id="CP037867">
    <property type="protein sequence ID" value="QBM30432.1"/>
    <property type="molecule type" value="Genomic_DNA"/>
</dbReference>
<comment type="similarity">
    <text evidence="1">Belongs to the LysR transcriptional regulatory family.</text>
</comment>
<name>A0A4P6X1J4_HYDPS</name>
<dbReference type="Pfam" id="PF00126">
    <property type="entry name" value="HTH_1"/>
    <property type="match status" value="1"/>
</dbReference>
<reference evidence="6 7" key="1">
    <citation type="submission" date="2019-03" db="EMBL/GenBank/DDBJ databases">
        <authorList>
            <person name="Sebastian G."/>
            <person name="Baumann P."/>
            <person name="Ruckert C."/>
            <person name="Kalinowski J."/>
            <person name="Nebel B."/>
            <person name="Takors R."/>
            <person name="Blombach B."/>
        </authorList>
    </citation>
    <scope>NUCLEOTIDE SEQUENCE [LARGE SCALE GENOMIC DNA]</scope>
    <source>
        <strain evidence="6 7">DSM 1084</strain>
    </source>
</reference>
<dbReference type="PANTHER" id="PTHR30419">
    <property type="entry name" value="HTH-TYPE TRANSCRIPTIONAL REGULATOR YBHD"/>
    <property type="match status" value="1"/>
</dbReference>
<dbReference type="GO" id="GO:0005829">
    <property type="term" value="C:cytosol"/>
    <property type="evidence" value="ECO:0007669"/>
    <property type="project" value="TreeGrafter"/>
</dbReference>
<dbReference type="Proteomes" id="UP000293912">
    <property type="component" value="Chromosome"/>
</dbReference>
<dbReference type="GO" id="GO:0003677">
    <property type="term" value="F:DNA binding"/>
    <property type="evidence" value="ECO:0007669"/>
    <property type="project" value="UniProtKB-KW"/>
</dbReference>
<dbReference type="SUPFAM" id="SSF53850">
    <property type="entry name" value="Periplasmic binding protein-like II"/>
    <property type="match status" value="1"/>
</dbReference>
<evidence type="ECO:0000256" key="3">
    <source>
        <dbReference type="ARBA" id="ARBA00023125"/>
    </source>
</evidence>
<dbReference type="RefSeq" id="WP_133157873.1">
    <property type="nucleotide sequence ID" value="NZ_CP037867.1"/>
</dbReference>
<evidence type="ECO:0000256" key="4">
    <source>
        <dbReference type="ARBA" id="ARBA00023163"/>
    </source>
</evidence>
<dbReference type="InterPro" id="IPR000847">
    <property type="entry name" value="LysR_HTH_N"/>
</dbReference>
<dbReference type="InterPro" id="IPR036388">
    <property type="entry name" value="WH-like_DNA-bd_sf"/>
</dbReference>
<evidence type="ECO:0000259" key="5">
    <source>
        <dbReference type="PROSITE" id="PS50931"/>
    </source>
</evidence>